<dbReference type="InterPro" id="IPR029058">
    <property type="entry name" value="AB_hydrolase_fold"/>
</dbReference>
<name>A0ABD3H533_9MARC</name>
<dbReference type="Gene3D" id="1.10.8.430">
    <property type="entry name" value="Helical domain of apoptotic protease-activating factors"/>
    <property type="match status" value="1"/>
</dbReference>
<dbReference type="Gene3D" id="3.40.50.300">
    <property type="entry name" value="P-loop containing nucleotide triphosphate hydrolases"/>
    <property type="match status" value="1"/>
</dbReference>
<evidence type="ECO:0000313" key="5">
    <source>
        <dbReference type="EMBL" id="KAL3685971.1"/>
    </source>
</evidence>
<proteinExistence type="predicted"/>
<dbReference type="InterPro" id="IPR027417">
    <property type="entry name" value="P-loop_NTPase"/>
</dbReference>
<dbReference type="InterPro" id="IPR002182">
    <property type="entry name" value="NB-ARC"/>
</dbReference>
<dbReference type="Pfam" id="PF25019">
    <property type="entry name" value="LRR_R13L1-DRL21"/>
    <property type="match status" value="1"/>
</dbReference>
<dbReference type="SUPFAM" id="SSF52058">
    <property type="entry name" value="L domain-like"/>
    <property type="match status" value="2"/>
</dbReference>
<protein>
    <recommendedName>
        <fullName evidence="7">NB-ARC domain-containing protein</fullName>
    </recommendedName>
</protein>
<feature type="domain" description="NB-ARC" evidence="3">
    <location>
        <begin position="307"/>
        <end position="456"/>
    </location>
</feature>
<dbReference type="InterPro" id="IPR042197">
    <property type="entry name" value="Apaf_helical"/>
</dbReference>
<dbReference type="PRINTS" id="PR00364">
    <property type="entry name" value="DISEASERSIST"/>
</dbReference>
<evidence type="ECO:0000259" key="3">
    <source>
        <dbReference type="Pfam" id="PF00931"/>
    </source>
</evidence>
<dbReference type="InterPro" id="IPR003591">
    <property type="entry name" value="Leu-rich_rpt_typical-subtyp"/>
</dbReference>
<dbReference type="InterPro" id="IPR032675">
    <property type="entry name" value="LRR_dom_sf"/>
</dbReference>
<dbReference type="Gene3D" id="3.80.10.10">
    <property type="entry name" value="Ribonuclease Inhibitor"/>
    <property type="match status" value="3"/>
</dbReference>
<evidence type="ECO:0000256" key="1">
    <source>
        <dbReference type="ARBA" id="ARBA00022614"/>
    </source>
</evidence>
<accession>A0ABD3H533</accession>
<dbReference type="PANTHER" id="PTHR36766">
    <property type="entry name" value="PLANT BROAD-SPECTRUM MILDEW RESISTANCE PROTEIN RPW8"/>
    <property type="match status" value="1"/>
</dbReference>
<evidence type="ECO:0000313" key="6">
    <source>
        <dbReference type="Proteomes" id="UP001633002"/>
    </source>
</evidence>
<comment type="caution">
    <text evidence="5">The sequence shown here is derived from an EMBL/GenBank/DDBJ whole genome shotgun (WGS) entry which is preliminary data.</text>
</comment>
<dbReference type="Proteomes" id="UP001633002">
    <property type="component" value="Unassembled WGS sequence"/>
</dbReference>
<dbReference type="EMBL" id="JBJQOH010000006">
    <property type="protein sequence ID" value="KAL3685971.1"/>
    <property type="molecule type" value="Genomic_DNA"/>
</dbReference>
<reference evidence="5 6" key="1">
    <citation type="submission" date="2024-09" db="EMBL/GenBank/DDBJ databases">
        <title>Chromosome-scale assembly of Riccia sorocarpa.</title>
        <authorList>
            <person name="Paukszto L."/>
        </authorList>
    </citation>
    <scope>NUCLEOTIDE SEQUENCE [LARGE SCALE GENOMIC DNA]</scope>
    <source>
        <strain evidence="5">LP-2024</strain>
        <tissue evidence="5">Aerial parts of the thallus</tissue>
    </source>
</reference>
<evidence type="ECO:0008006" key="7">
    <source>
        <dbReference type="Google" id="ProtNLM"/>
    </source>
</evidence>
<gene>
    <name evidence="5" type="ORF">R1sor_003993</name>
</gene>
<organism evidence="5 6">
    <name type="scientific">Riccia sorocarpa</name>
    <dbReference type="NCBI Taxonomy" id="122646"/>
    <lineage>
        <taxon>Eukaryota</taxon>
        <taxon>Viridiplantae</taxon>
        <taxon>Streptophyta</taxon>
        <taxon>Embryophyta</taxon>
        <taxon>Marchantiophyta</taxon>
        <taxon>Marchantiopsida</taxon>
        <taxon>Marchantiidae</taxon>
        <taxon>Marchantiales</taxon>
        <taxon>Ricciaceae</taxon>
        <taxon>Riccia</taxon>
    </lineage>
</organism>
<dbReference type="SMART" id="SM00369">
    <property type="entry name" value="LRR_TYP"/>
    <property type="match status" value="6"/>
</dbReference>
<dbReference type="Pfam" id="PF00931">
    <property type="entry name" value="NB-ARC"/>
    <property type="match status" value="1"/>
</dbReference>
<dbReference type="PANTHER" id="PTHR36766:SF69">
    <property type="entry name" value="DISEASE RESISTANCE PROTEIN RGA2-LIKE"/>
    <property type="match status" value="1"/>
</dbReference>
<feature type="domain" description="R13L1/DRL21-like LRR repeat region" evidence="4">
    <location>
        <begin position="905"/>
        <end position="963"/>
    </location>
</feature>
<evidence type="ECO:0000259" key="4">
    <source>
        <dbReference type="Pfam" id="PF25019"/>
    </source>
</evidence>
<dbReference type="Gene3D" id="3.40.50.1820">
    <property type="entry name" value="alpha/beta hydrolase"/>
    <property type="match status" value="1"/>
</dbReference>
<evidence type="ECO:0000256" key="2">
    <source>
        <dbReference type="ARBA" id="ARBA00022737"/>
    </source>
</evidence>
<keyword evidence="6" id="KW-1185">Reference proteome</keyword>
<keyword evidence="1" id="KW-0433">Leucine-rich repeat</keyword>
<keyword evidence="2" id="KW-0677">Repeat</keyword>
<sequence>MDIVFFHGLQLRPDVQSDAYLSTWRSRCDDRLLWPKAWLPEVFPRARVLTVSYDGSIHSSATTGMLDLYLTVENLLGSLLMEDVGKKRPMILVGHCFGGIIIEELCLLAHKKAHLPTHRPEFEDQQEHAFLHSVRGIFYYATPHHGSYFSQALKRNEGKLLVRNEAKLVKLFKVLNAELARINEDFRRLLNNNPEWQVAAVNESFPTDLGGGQSCLIVEEGSARSFGDYIQLQEDHFSICQPRDKNTTSFRYLVDFIHKIQNKVIPMISEEADWKGFPANRQSITNLQLDLLGSLVQGEILPTLETSPVLGLWGMGGIGKTTLSKVIFNQLQTQFEYTLFFDGFKETSSSNDVMGKDVMGKVLHQMHRNGKKMALDASNLSQLRGKKILVVLDDVVSKRDIQAVRTFHEFCSPRSYFIVTSRDRSILNNIDRLSIYDVKTLSEQHSVQLFRSYAFSPIDKVLPSWQYDCLKHIVSRCRGHPLVLEVLAKSLKSIDSQEDWEQTLVALQNIDREESPIDREVLSKLELSYQSLRDEEKQMFVDAATFFQDKLLESNGYRKRLWTLREAKAVWRTAFNTKQEGLLWRKLLDRAMVYDIGDDSPIKMHDVLIYLGQKLARELQDQQRIKVKDADSISQTFISSEFRTKRSKLYSLQVLVDHFRVKQSPCLLCTLDEKWQGSSASCYHKSREDLPVPLSSLHQMELLRYVQLECCTLAQKKVVLPKNVIIFHSVSHHCAWEVSFENSDKLVILSFKASELEKLPSSLGSLKHLRFLYLDIARILHLPESIGGLKSLQRCKLCCPLLKLVPNSFGDLESLQDLTLEKFEKLENLPESFCNLENLQVLDMDCRILKELPDTFGWLVRLQQLTLQCPGLESLPDTFGYLCQLQRLWLLQCISLQSFPDSFSHLQRLQKLLIWGCTGLRELPDSFSNLQNLQELTLRDCSSLHSLPSSFGKLRKLNSLEIHSSAVSINRTDHASSSLISLPDSFGELKELSHLSLRCEGIRQLPSLFGCLEKLRTCALECWGLESLPDSFVKLEVLEILEISSVKLTYLPSTLDGLRSLKKCRLFNCQAMADLPDSFNKLSSLQCLSLEESALQGLPDSHCQLKQLQSLRLNICSDLKRMPQSLGGLEMLQKLEFHRCGKLDSLPECLGKLKALQLFRLSYCDSLEKIPESLGKLKALEQFTVTHCANIKELPTSLGELKSLLQLQVVSCKQLRGLPESLVYLSFLYSLVVRECEKIERLPHSIGGLNNLFLLEVEDCSKLDEVPDSLGELKSLQTLILSRLPLQSIPSLFRVETLKKVLLSELNHLKDVPDVPSSCELRVRLCGYIPNSVSTGT</sequence>
<dbReference type="SUPFAM" id="SSF52540">
    <property type="entry name" value="P-loop containing nucleoside triphosphate hydrolases"/>
    <property type="match status" value="1"/>
</dbReference>
<dbReference type="SUPFAM" id="SSF53474">
    <property type="entry name" value="alpha/beta-Hydrolases"/>
    <property type="match status" value="1"/>
</dbReference>
<dbReference type="InterPro" id="IPR056789">
    <property type="entry name" value="LRR_R13L1-DRL21"/>
</dbReference>